<organism evidence="3 4">
    <name type="scientific">Acropora cervicornis</name>
    <name type="common">Staghorn coral</name>
    <dbReference type="NCBI Taxonomy" id="6130"/>
    <lineage>
        <taxon>Eukaryota</taxon>
        <taxon>Metazoa</taxon>
        <taxon>Cnidaria</taxon>
        <taxon>Anthozoa</taxon>
        <taxon>Hexacorallia</taxon>
        <taxon>Scleractinia</taxon>
        <taxon>Astrocoeniina</taxon>
        <taxon>Acroporidae</taxon>
        <taxon>Acropora</taxon>
    </lineage>
</organism>
<dbReference type="SUPFAM" id="SSF52047">
    <property type="entry name" value="RNI-like"/>
    <property type="match status" value="1"/>
</dbReference>
<reference evidence="3" key="1">
    <citation type="journal article" date="2023" name="G3 (Bethesda)">
        <title>Whole genome assembly and annotation of the endangered Caribbean coral Acropora cervicornis.</title>
        <authorList>
            <person name="Selwyn J.D."/>
            <person name="Vollmer S.V."/>
        </authorList>
    </citation>
    <scope>NUCLEOTIDE SEQUENCE</scope>
    <source>
        <strain evidence="3">K2</strain>
    </source>
</reference>
<evidence type="ECO:0000313" key="3">
    <source>
        <dbReference type="EMBL" id="KAK2566175.1"/>
    </source>
</evidence>
<feature type="region of interest" description="Disordered" evidence="1">
    <location>
        <begin position="377"/>
        <end position="429"/>
    </location>
</feature>
<feature type="compositionally biased region" description="Acidic residues" evidence="1">
    <location>
        <begin position="377"/>
        <end position="388"/>
    </location>
</feature>
<reference evidence="3" key="2">
    <citation type="journal article" date="2023" name="Science">
        <title>Genomic signatures of disease resistance in endangered staghorn corals.</title>
        <authorList>
            <person name="Vollmer S.V."/>
            <person name="Selwyn J.D."/>
            <person name="Despard B.A."/>
            <person name="Roesel C.L."/>
        </authorList>
    </citation>
    <scope>NUCLEOTIDE SEQUENCE</scope>
    <source>
        <strain evidence="3">K2</strain>
    </source>
</reference>
<feature type="compositionally biased region" description="Polar residues" evidence="1">
    <location>
        <begin position="389"/>
        <end position="405"/>
    </location>
</feature>
<dbReference type="InterPro" id="IPR032675">
    <property type="entry name" value="LRR_dom_sf"/>
</dbReference>
<dbReference type="InterPro" id="IPR001611">
    <property type="entry name" value="Leu-rich_rpt"/>
</dbReference>
<feature type="compositionally biased region" description="Low complexity" evidence="1">
    <location>
        <begin position="413"/>
        <end position="423"/>
    </location>
</feature>
<dbReference type="EMBL" id="JARQWQ010000017">
    <property type="protein sequence ID" value="KAK2566175.1"/>
    <property type="molecule type" value="Genomic_DNA"/>
</dbReference>
<gene>
    <name evidence="3" type="ORF">P5673_009626</name>
</gene>
<feature type="transmembrane region" description="Helical" evidence="2">
    <location>
        <begin position="339"/>
        <end position="363"/>
    </location>
</feature>
<evidence type="ECO:0000256" key="2">
    <source>
        <dbReference type="SAM" id="Phobius"/>
    </source>
</evidence>
<keyword evidence="2" id="KW-1133">Transmembrane helix</keyword>
<dbReference type="PANTHER" id="PTHR24114:SF50">
    <property type="entry name" value="RNI-LIKE PROTEIN"/>
    <property type="match status" value="1"/>
</dbReference>
<comment type="caution">
    <text evidence="3">The sequence shown here is derived from an EMBL/GenBank/DDBJ whole genome shotgun (WGS) entry which is preliminary data.</text>
</comment>
<dbReference type="Pfam" id="PF13516">
    <property type="entry name" value="LRR_6"/>
    <property type="match status" value="4"/>
</dbReference>
<protein>
    <submittedName>
        <fullName evidence="3">Leucine-rich repeat-containing protein 74B</fullName>
    </submittedName>
</protein>
<dbReference type="Proteomes" id="UP001249851">
    <property type="component" value="Unassembled WGS sequence"/>
</dbReference>
<evidence type="ECO:0000313" key="4">
    <source>
        <dbReference type="Proteomes" id="UP001249851"/>
    </source>
</evidence>
<evidence type="ECO:0000256" key="1">
    <source>
        <dbReference type="SAM" id="MobiDB-lite"/>
    </source>
</evidence>
<name>A0AAD9QRT0_ACRCE</name>
<dbReference type="InterPro" id="IPR052394">
    <property type="entry name" value="LRR-containing"/>
</dbReference>
<keyword evidence="2" id="KW-0812">Transmembrane</keyword>
<keyword evidence="2" id="KW-0472">Membrane</keyword>
<dbReference type="Gene3D" id="3.80.10.10">
    <property type="entry name" value="Ribonuclease Inhibitor"/>
    <property type="match status" value="1"/>
</dbReference>
<keyword evidence="4" id="KW-1185">Reference proteome</keyword>
<dbReference type="AlphaFoldDB" id="A0AAD9QRT0"/>
<proteinExistence type="predicted"/>
<sequence>MYPMKREGINRSLLMRSNLVHLKAMDDARSRVVSTLLKEPKVTSQERLIAGAKHRIENGENTFATMGKVNESEQIVGKNVEKVSRVMNIQEGRANPFEYFRQHRFDEKVDLAGWFLGPITACEIGSRLFSSSNIVRLFLANNLLRNEGGKAIAEGLEQNCSVKELDLSGNLLGQSATSSIGEMLQKNKTLEKLNLSRNDLTDQDVKFFLSCLDQRTVLKDLDLSHNILADEFAQQMSLILEENIALEKLSINSNHLEGTGLLALLPGLQKTLTLRALNISWNYLHDEGAEILGKIIAENQSLVEISACGNLFTEGAACCLADGNVKLYFRLNSGWCKALFMFCGIITCCYFCCCCLCCCNFCCGKCKPVPDEQWEDFEYDEGKEDDEPITSQPGSNGNATSSEQLPKSPGVDSANSNSTASSAIPMPSS</sequence>
<accession>A0AAD9QRT0</accession>
<dbReference type="SMART" id="SM00368">
    <property type="entry name" value="LRR_RI"/>
    <property type="match status" value="6"/>
</dbReference>
<dbReference type="PANTHER" id="PTHR24114">
    <property type="entry name" value="LEUCINE RICH REPEAT FAMILY PROTEIN"/>
    <property type="match status" value="1"/>
</dbReference>